<feature type="region of interest" description="Disordered" evidence="4">
    <location>
        <begin position="599"/>
        <end position="677"/>
    </location>
</feature>
<dbReference type="Proteomes" id="UP000648187">
    <property type="component" value="Unassembled WGS sequence"/>
</dbReference>
<reference evidence="6" key="1">
    <citation type="submission" date="2020-08" db="EMBL/GenBank/DDBJ databases">
        <title>Spodoptera exigua strain:BAW_Kor-Di-RS1 Genome sequencing and assembly.</title>
        <authorList>
            <person name="Kim J."/>
            <person name="Nam H.Y."/>
            <person name="Kwon M."/>
            <person name="Choi J.H."/>
            <person name="Cho S.R."/>
            <person name="Kim G.-H."/>
        </authorList>
    </citation>
    <scope>NUCLEOTIDE SEQUENCE</scope>
    <source>
        <strain evidence="6">BAW_Kor-Di-RS1</strain>
        <tissue evidence="6">Whole-body</tissue>
    </source>
</reference>
<accession>A0A835LBK1</accession>
<dbReference type="EMBL" id="JACKWZ010000001">
    <property type="protein sequence ID" value="KAF9424717.1"/>
    <property type="molecule type" value="Genomic_DNA"/>
</dbReference>
<feature type="compositionally biased region" description="Polar residues" evidence="4">
    <location>
        <begin position="601"/>
        <end position="615"/>
    </location>
</feature>
<dbReference type="GO" id="GO:0034066">
    <property type="term" value="C:Ric1-Rgp1 guanyl-nucleotide exchange factor complex"/>
    <property type="evidence" value="ECO:0007669"/>
    <property type="project" value="InterPro"/>
</dbReference>
<proteinExistence type="predicted"/>
<protein>
    <recommendedName>
        <fullName evidence="3">Protein RIC1 homolog</fullName>
    </recommendedName>
</protein>
<dbReference type="GO" id="GO:0006886">
    <property type="term" value="P:intracellular protein transport"/>
    <property type="evidence" value="ECO:0007669"/>
    <property type="project" value="InterPro"/>
</dbReference>
<sequence length="677" mass="74168">AYSCLPATVLASCVESVWSCGSVTGSQTQLSRALWLWCGALGARVWLPLLPRDTTRHPDSSRHTFMAKRIMLPFHLNIYPLTILFDDAILLGAENDTTLYASDSSSVFSLPFCVVNRTSQVYLHQILRQLLRRNLGYHAWEIARSCSQLAYFPHSLELLLHEVLEEEATSKEPIPDAQLPSIIEFVHEFPVYLQTVVQCARKTEIALWAYLFSAAGKPKELFQECLHRKMLDTAASYLIILQNLESSAVSRQLATQLLDTALQQERWDLARDLVRFLRAIDPNDVDSPRNSVNVQAKYGQVVQSQTVSPNAEDLSVILGNMQLAGGRGRSFSTTVSPREPSPPAHAPPPPAPPPHAPPARATAAVKRKKSVPARSESFTSPPNRDSYSGTAEEFFIDMMIQRHARLLLSTARLYALGKMAAALDLHLVAWLAGERERAARVDNAVLCVKKLHEDFAWPYPVINESEQYLQRKGSTVASTYTPSAESDSLCGDSGYMSLPLRAALPLMTGAVPVSPGPVSSAGEGSVAEGGGVAWGGDALGAGEERRYAALMERLHHHQAERGSHTAHVQLSLGYKPFMMAISNQIPFLTSIINTRERRLSMTKSRVRTPSTSSLGQEVKPKPQSQETKLPPPQKAEVTKQAARKESAGAEPAPSVAPPMPRPPAPARDDVSTGCVLM</sequence>
<dbReference type="PANTHER" id="PTHR22746">
    <property type="entry name" value="RAB6A-GEF COMPLEX PARTNER PROTEIN 1"/>
    <property type="match status" value="1"/>
</dbReference>
<name>A0A835LBK1_SPOEX</name>
<feature type="compositionally biased region" description="Pro residues" evidence="4">
    <location>
        <begin position="339"/>
        <end position="357"/>
    </location>
</feature>
<keyword evidence="7" id="KW-1185">Reference proteome</keyword>
<dbReference type="GO" id="GO:0000139">
    <property type="term" value="C:Golgi membrane"/>
    <property type="evidence" value="ECO:0007669"/>
    <property type="project" value="TreeGrafter"/>
</dbReference>
<evidence type="ECO:0000313" key="7">
    <source>
        <dbReference type="Proteomes" id="UP000648187"/>
    </source>
</evidence>
<dbReference type="AlphaFoldDB" id="A0A835LBK1"/>
<dbReference type="InterPro" id="IPR040096">
    <property type="entry name" value="Ric1"/>
</dbReference>
<evidence type="ECO:0000256" key="2">
    <source>
        <dbReference type="ARBA" id="ARBA00023136"/>
    </source>
</evidence>
<organism evidence="6 7">
    <name type="scientific">Spodoptera exigua</name>
    <name type="common">Beet armyworm</name>
    <name type="synonym">Noctua fulgens</name>
    <dbReference type="NCBI Taxonomy" id="7107"/>
    <lineage>
        <taxon>Eukaryota</taxon>
        <taxon>Metazoa</taxon>
        <taxon>Ecdysozoa</taxon>
        <taxon>Arthropoda</taxon>
        <taxon>Hexapoda</taxon>
        <taxon>Insecta</taxon>
        <taxon>Pterygota</taxon>
        <taxon>Neoptera</taxon>
        <taxon>Endopterygota</taxon>
        <taxon>Lepidoptera</taxon>
        <taxon>Glossata</taxon>
        <taxon>Ditrysia</taxon>
        <taxon>Noctuoidea</taxon>
        <taxon>Noctuidae</taxon>
        <taxon>Amphipyrinae</taxon>
        <taxon>Spodoptera</taxon>
    </lineage>
</organism>
<evidence type="ECO:0000256" key="1">
    <source>
        <dbReference type="ARBA" id="ARBA00004370"/>
    </source>
</evidence>
<comment type="subcellular location">
    <subcellularLocation>
        <location evidence="1">Membrane</location>
    </subcellularLocation>
</comment>
<feature type="compositionally biased region" description="Pro residues" evidence="4">
    <location>
        <begin position="654"/>
        <end position="665"/>
    </location>
</feature>
<dbReference type="GO" id="GO:0042147">
    <property type="term" value="P:retrograde transport, endosome to Golgi"/>
    <property type="evidence" value="ECO:0007669"/>
    <property type="project" value="TreeGrafter"/>
</dbReference>
<feature type="domain" description="RIC1 C-terminal alpha solenoid region" evidence="5">
    <location>
        <begin position="124"/>
        <end position="290"/>
    </location>
</feature>
<evidence type="ECO:0000259" key="5">
    <source>
        <dbReference type="Pfam" id="PF07064"/>
    </source>
</evidence>
<dbReference type="PANTHER" id="PTHR22746:SF10">
    <property type="entry name" value="GUANINE NUCLEOTIDE EXCHANGE FACTOR SUBUNIT RIC1"/>
    <property type="match status" value="1"/>
</dbReference>
<keyword evidence="2" id="KW-0472">Membrane</keyword>
<gene>
    <name evidence="6" type="ORF">HW555_000018</name>
</gene>
<evidence type="ECO:0000256" key="4">
    <source>
        <dbReference type="SAM" id="MobiDB-lite"/>
    </source>
</evidence>
<feature type="non-terminal residue" evidence="6">
    <location>
        <position position="677"/>
    </location>
</feature>
<evidence type="ECO:0000256" key="3">
    <source>
        <dbReference type="ARBA" id="ARBA00029879"/>
    </source>
</evidence>
<feature type="compositionally biased region" description="Polar residues" evidence="4">
    <location>
        <begin position="376"/>
        <end position="386"/>
    </location>
</feature>
<evidence type="ECO:0000313" key="6">
    <source>
        <dbReference type="EMBL" id="KAF9424717.1"/>
    </source>
</evidence>
<dbReference type="InterPro" id="IPR009771">
    <property type="entry name" value="RIC1_C"/>
</dbReference>
<comment type="caution">
    <text evidence="6">The sequence shown here is derived from an EMBL/GenBank/DDBJ whole genome shotgun (WGS) entry which is preliminary data.</text>
</comment>
<dbReference type="GO" id="GO:0005829">
    <property type="term" value="C:cytosol"/>
    <property type="evidence" value="ECO:0007669"/>
    <property type="project" value="TreeGrafter"/>
</dbReference>
<dbReference type="Pfam" id="PF07064">
    <property type="entry name" value="RIC1"/>
    <property type="match status" value="1"/>
</dbReference>
<feature type="region of interest" description="Disordered" evidence="4">
    <location>
        <begin position="327"/>
        <end position="386"/>
    </location>
</feature>